<reference evidence="1 2" key="1">
    <citation type="submission" date="2014-04" db="EMBL/GenBank/DDBJ databases">
        <title>Whole genome shotgun sequence of Geobacillus caldoxylosilyticus NBRC 107762.</title>
        <authorList>
            <person name="Hosoyama A."/>
            <person name="Hosoyama Y."/>
            <person name="Katano-Makiyama Y."/>
            <person name="Tsuchikane K."/>
            <person name="Ohji S."/>
            <person name="Ichikawa N."/>
            <person name="Yamazoe A."/>
            <person name="Fujita N."/>
        </authorList>
    </citation>
    <scope>NUCLEOTIDE SEQUENCE [LARGE SCALE GENOMIC DNA]</scope>
    <source>
        <strain evidence="1 2">NBRC 107762</strain>
    </source>
</reference>
<accession>A0A023DCR7</accession>
<keyword evidence="2" id="KW-1185">Reference proteome</keyword>
<dbReference type="Proteomes" id="UP000023561">
    <property type="component" value="Unassembled WGS sequence"/>
</dbReference>
<sequence length="67" mass="7861">MAKRDSLIKAFKEEVKRTNPMTFPICVDSFTNLWQYEFGSLEDLPPEVEKLIAHRAIELGLMDEDRF</sequence>
<name>A0A023DCR7_9BACL</name>
<dbReference type="RefSeq" id="WP_042407771.1">
    <property type="nucleotide sequence ID" value="NZ_BAWO01000012.1"/>
</dbReference>
<evidence type="ECO:0000313" key="2">
    <source>
        <dbReference type="Proteomes" id="UP000023561"/>
    </source>
</evidence>
<comment type="caution">
    <text evidence="1">The sequence shown here is derived from an EMBL/GenBank/DDBJ whole genome shotgun (WGS) entry which is preliminary data.</text>
</comment>
<dbReference type="OrthoDB" id="2970792at2"/>
<dbReference type="EMBL" id="BAWO01000012">
    <property type="protein sequence ID" value="GAJ39100.1"/>
    <property type="molecule type" value="Genomic_DNA"/>
</dbReference>
<dbReference type="GeneID" id="301193536"/>
<evidence type="ECO:0000313" key="1">
    <source>
        <dbReference type="EMBL" id="GAJ39100.1"/>
    </source>
</evidence>
<proteinExistence type="predicted"/>
<protein>
    <submittedName>
        <fullName evidence="1">Uncharacterized protein</fullName>
    </submittedName>
</protein>
<organism evidence="1 2">
    <name type="scientific">Parageobacillus caldoxylosilyticus NBRC 107762</name>
    <dbReference type="NCBI Taxonomy" id="1220594"/>
    <lineage>
        <taxon>Bacteria</taxon>
        <taxon>Bacillati</taxon>
        <taxon>Bacillota</taxon>
        <taxon>Bacilli</taxon>
        <taxon>Bacillales</taxon>
        <taxon>Anoxybacillaceae</taxon>
        <taxon>Saccharococcus</taxon>
    </lineage>
</organism>
<dbReference type="AlphaFoldDB" id="A0A023DCR7"/>
<gene>
    <name evidence="1" type="ORF">GCA01S_012_00300</name>
</gene>